<evidence type="ECO:0000313" key="2">
    <source>
        <dbReference type="EMBL" id="PIO66257.1"/>
    </source>
</evidence>
<feature type="signal peptide" evidence="1">
    <location>
        <begin position="1"/>
        <end position="22"/>
    </location>
</feature>
<keyword evidence="1" id="KW-0732">Signal</keyword>
<sequence length="171" mass="19519">MFEEMCVLVVACLVLLQAPMVAMTTCAEYSIGEGEKAEWTEMKKLLPVIEHELLQAEIRHPFANLNALIEEMLRRKTSSWSRRDLREVFVTYEGDLVQIAKHQHIRAYLKIIHKLHRIFIVLSRTAAAMKQSSQILTLVGDYWDNSYMKGAGESQLKGLIEAVKSIESSLV</sequence>
<dbReference type="Proteomes" id="UP000230423">
    <property type="component" value="Unassembled WGS sequence"/>
</dbReference>
<reference evidence="2 3" key="1">
    <citation type="submission" date="2015-09" db="EMBL/GenBank/DDBJ databases">
        <title>Draft genome of the parasitic nematode Teladorsagia circumcincta isolate WARC Sus (inbred).</title>
        <authorList>
            <person name="Mitreva M."/>
        </authorList>
    </citation>
    <scope>NUCLEOTIDE SEQUENCE [LARGE SCALE GENOMIC DNA]</scope>
    <source>
        <strain evidence="2 3">S</strain>
    </source>
</reference>
<protein>
    <submittedName>
        <fullName evidence="2">Uncharacterized protein</fullName>
    </submittedName>
</protein>
<feature type="chain" id="PRO_5013641365" evidence="1">
    <location>
        <begin position="23"/>
        <end position="171"/>
    </location>
</feature>
<name>A0A2G9U7K2_TELCI</name>
<evidence type="ECO:0000313" key="3">
    <source>
        <dbReference type="Proteomes" id="UP000230423"/>
    </source>
</evidence>
<dbReference type="EMBL" id="KZ348388">
    <property type="protein sequence ID" value="PIO66257.1"/>
    <property type="molecule type" value="Genomic_DNA"/>
</dbReference>
<evidence type="ECO:0000256" key="1">
    <source>
        <dbReference type="SAM" id="SignalP"/>
    </source>
</evidence>
<organism evidence="2 3">
    <name type="scientific">Teladorsagia circumcincta</name>
    <name type="common">Brown stomach worm</name>
    <name type="synonym">Ostertagia circumcincta</name>
    <dbReference type="NCBI Taxonomy" id="45464"/>
    <lineage>
        <taxon>Eukaryota</taxon>
        <taxon>Metazoa</taxon>
        <taxon>Ecdysozoa</taxon>
        <taxon>Nematoda</taxon>
        <taxon>Chromadorea</taxon>
        <taxon>Rhabditida</taxon>
        <taxon>Rhabditina</taxon>
        <taxon>Rhabditomorpha</taxon>
        <taxon>Strongyloidea</taxon>
        <taxon>Trichostrongylidae</taxon>
        <taxon>Teladorsagia</taxon>
    </lineage>
</organism>
<proteinExistence type="predicted"/>
<keyword evidence="3" id="KW-1185">Reference proteome</keyword>
<dbReference type="AlphaFoldDB" id="A0A2G9U7K2"/>
<gene>
    <name evidence="2" type="ORF">TELCIR_12035</name>
</gene>
<accession>A0A2G9U7K2</accession>